<evidence type="ECO:0000256" key="5">
    <source>
        <dbReference type="ARBA" id="ARBA00023237"/>
    </source>
</evidence>
<sequence>MIRALLLLLTIATLTACGFKGGLYLPEKPASTTASAPAASK</sequence>
<evidence type="ECO:0000313" key="7">
    <source>
        <dbReference type="EMBL" id="MFC7421967.1"/>
    </source>
</evidence>
<evidence type="ECO:0000256" key="1">
    <source>
        <dbReference type="ARBA" id="ARBA00004459"/>
    </source>
</evidence>
<name>A0ABW2R214_9NEIS</name>
<evidence type="ECO:0000256" key="2">
    <source>
        <dbReference type="ARBA" id="ARBA00022729"/>
    </source>
</evidence>
<keyword evidence="4" id="KW-0564">Palmitate</keyword>
<dbReference type="PROSITE" id="PS51257">
    <property type="entry name" value="PROKAR_LIPOPROTEIN"/>
    <property type="match status" value="1"/>
</dbReference>
<keyword evidence="3" id="KW-0472">Membrane</keyword>
<accession>A0ABW2R214</accession>
<dbReference type="Pfam" id="PF13627">
    <property type="entry name" value="LptM_cons"/>
    <property type="match status" value="1"/>
</dbReference>
<gene>
    <name evidence="7" type="ORF">ACFQNF_19070</name>
</gene>
<protein>
    <submittedName>
        <fullName evidence="7">Lipoprotein</fullName>
    </submittedName>
</protein>
<comment type="caution">
    <text evidence="7">The sequence shown here is derived from an EMBL/GenBank/DDBJ whole genome shotgun (WGS) entry which is preliminary data.</text>
</comment>
<organism evidence="7 8">
    <name type="scientific">Iodobacter arcticus</name>
    <dbReference type="NCBI Taxonomy" id="590593"/>
    <lineage>
        <taxon>Bacteria</taxon>
        <taxon>Pseudomonadati</taxon>
        <taxon>Pseudomonadota</taxon>
        <taxon>Betaproteobacteria</taxon>
        <taxon>Neisseriales</taxon>
        <taxon>Chitinibacteraceae</taxon>
        <taxon>Iodobacter</taxon>
    </lineage>
</organism>
<keyword evidence="5" id="KW-0998">Cell outer membrane</keyword>
<evidence type="ECO:0000313" key="8">
    <source>
        <dbReference type="Proteomes" id="UP001596473"/>
    </source>
</evidence>
<keyword evidence="8" id="KW-1185">Reference proteome</keyword>
<keyword evidence="2" id="KW-0732">Signal</keyword>
<reference evidence="8" key="1">
    <citation type="journal article" date="2019" name="Int. J. Syst. Evol. Microbiol.">
        <title>The Global Catalogue of Microorganisms (GCM) 10K type strain sequencing project: providing services to taxonomists for standard genome sequencing and annotation.</title>
        <authorList>
            <consortium name="The Broad Institute Genomics Platform"/>
            <consortium name="The Broad Institute Genome Sequencing Center for Infectious Disease"/>
            <person name="Wu L."/>
            <person name="Ma J."/>
        </authorList>
    </citation>
    <scope>NUCLEOTIDE SEQUENCE [LARGE SCALE GENOMIC DNA]</scope>
    <source>
        <strain evidence="8">CCUG 62945</strain>
    </source>
</reference>
<proteinExistence type="predicted"/>
<dbReference type="Proteomes" id="UP001596473">
    <property type="component" value="Unassembled WGS sequence"/>
</dbReference>
<dbReference type="EMBL" id="JBHTBQ010000044">
    <property type="protein sequence ID" value="MFC7421967.1"/>
    <property type="molecule type" value="Genomic_DNA"/>
</dbReference>
<comment type="subcellular location">
    <subcellularLocation>
        <location evidence="1">Cell outer membrane</location>
        <topology evidence="1">Lipid-anchor</topology>
    </subcellularLocation>
</comment>
<evidence type="ECO:0000256" key="4">
    <source>
        <dbReference type="ARBA" id="ARBA00023139"/>
    </source>
</evidence>
<dbReference type="InterPro" id="IPR032831">
    <property type="entry name" value="LptM_cons"/>
</dbReference>
<evidence type="ECO:0000256" key="3">
    <source>
        <dbReference type="ARBA" id="ARBA00023136"/>
    </source>
</evidence>
<evidence type="ECO:0000256" key="6">
    <source>
        <dbReference type="ARBA" id="ARBA00023288"/>
    </source>
</evidence>
<dbReference type="NCBIfam" id="NF047847">
    <property type="entry name" value="SS_mature_LptM"/>
    <property type="match status" value="1"/>
</dbReference>
<keyword evidence="6 7" id="KW-0449">Lipoprotein</keyword>
<dbReference type="RefSeq" id="WP_156455205.1">
    <property type="nucleotide sequence ID" value="NZ_JBHTBQ010000044.1"/>
</dbReference>